<dbReference type="InterPro" id="IPR011051">
    <property type="entry name" value="RmlC_Cupin_sf"/>
</dbReference>
<sequence length="117" mass="12814">MAIIRITTGADGQSHFEDLEPRLEPLEDMSEQGTLYEGSGIVIRRFDPNRSNDWHHAPGRYCVFTVSGAVEIEVGDGSTRHLGAGDILIAEDTTGQGHITREVGDEPRVSIFVPLPE</sequence>
<gene>
    <name evidence="1" type="ORF">ETSY2_16740</name>
</gene>
<accession>W4M8J1</accession>
<keyword evidence="2" id="KW-1185">Reference proteome</keyword>
<organism evidence="1 2">
    <name type="scientific">Candidatus Entotheonella gemina</name>
    <dbReference type="NCBI Taxonomy" id="1429439"/>
    <lineage>
        <taxon>Bacteria</taxon>
        <taxon>Pseudomonadati</taxon>
        <taxon>Nitrospinota/Tectimicrobiota group</taxon>
        <taxon>Candidatus Tectimicrobiota</taxon>
        <taxon>Candidatus Entotheonellia</taxon>
        <taxon>Candidatus Entotheonellales</taxon>
        <taxon>Candidatus Entotheonellaceae</taxon>
        <taxon>Candidatus Entotheonella</taxon>
    </lineage>
</organism>
<dbReference type="Proteomes" id="UP000019140">
    <property type="component" value="Unassembled WGS sequence"/>
</dbReference>
<comment type="caution">
    <text evidence="1">The sequence shown here is derived from an EMBL/GenBank/DDBJ whole genome shotgun (WGS) entry which is preliminary data.</text>
</comment>
<reference evidence="1 2" key="1">
    <citation type="journal article" date="2014" name="Nature">
        <title>An environmental bacterial taxon with a large and distinct metabolic repertoire.</title>
        <authorList>
            <person name="Wilson M.C."/>
            <person name="Mori T."/>
            <person name="Ruckert C."/>
            <person name="Uria A.R."/>
            <person name="Helf M.J."/>
            <person name="Takada K."/>
            <person name="Gernert C."/>
            <person name="Steffens U.A."/>
            <person name="Heycke N."/>
            <person name="Schmitt S."/>
            <person name="Rinke C."/>
            <person name="Helfrich E.J."/>
            <person name="Brachmann A.O."/>
            <person name="Gurgui C."/>
            <person name="Wakimoto T."/>
            <person name="Kracht M."/>
            <person name="Crusemann M."/>
            <person name="Hentschel U."/>
            <person name="Abe I."/>
            <person name="Matsunaga S."/>
            <person name="Kalinowski J."/>
            <person name="Takeyama H."/>
            <person name="Piel J."/>
        </authorList>
    </citation>
    <scope>NUCLEOTIDE SEQUENCE [LARGE SCALE GENOMIC DNA]</scope>
    <source>
        <strain evidence="2">TSY2</strain>
    </source>
</reference>
<dbReference type="Gene3D" id="2.60.120.10">
    <property type="entry name" value="Jelly Rolls"/>
    <property type="match status" value="1"/>
</dbReference>
<dbReference type="InterPro" id="IPR014710">
    <property type="entry name" value="RmlC-like_jellyroll"/>
</dbReference>
<protein>
    <recommendedName>
        <fullName evidence="3">Cupin 2 conserved barrel domain-containing protein</fullName>
    </recommendedName>
</protein>
<dbReference type="AlphaFoldDB" id="W4M8J1"/>
<evidence type="ECO:0008006" key="3">
    <source>
        <dbReference type="Google" id="ProtNLM"/>
    </source>
</evidence>
<dbReference type="SUPFAM" id="SSF51182">
    <property type="entry name" value="RmlC-like cupins"/>
    <property type="match status" value="1"/>
</dbReference>
<dbReference type="EMBL" id="AZHX01000680">
    <property type="protein sequence ID" value="ETX06503.1"/>
    <property type="molecule type" value="Genomic_DNA"/>
</dbReference>
<name>W4M8J1_9BACT</name>
<proteinExistence type="predicted"/>
<dbReference type="PATRIC" id="fig|1429439.4.peg.2844"/>
<evidence type="ECO:0000313" key="1">
    <source>
        <dbReference type="EMBL" id="ETX06503.1"/>
    </source>
</evidence>
<evidence type="ECO:0000313" key="2">
    <source>
        <dbReference type="Proteomes" id="UP000019140"/>
    </source>
</evidence>
<dbReference type="HOGENOM" id="CLU_120735_2_0_7"/>